<evidence type="ECO:0000313" key="5">
    <source>
        <dbReference type="EMBL" id="RAV08891.1"/>
    </source>
</evidence>
<dbReference type="Gene3D" id="3.40.50.300">
    <property type="entry name" value="P-loop containing nucleotide triphosphate hydrolases"/>
    <property type="match status" value="2"/>
</dbReference>
<dbReference type="EMBL" id="QMFB01000054">
    <property type="protein sequence ID" value="RAV08891.1"/>
    <property type="molecule type" value="Genomic_DNA"/>
</dbReference>
<gene>
    <name evidence="5" type="ORF">DQG23_40310</name>
</gene>
<keyword evidence="1" id="KW-0547">Nucleotide-binding</keyword>
<dbReference type="OrthoDB" id="9762369at2"/>
<name>A0A329LLQ7_9BACL</name>
<feature type="region of interest" description="Disordered" evidence="3">
    <location>
        <begin position="538"/>
        <end position="584"/>
    </location>
</feature>
<feature type="domain" description="ABC transporter" evidence="4">
    <location>
        <begin position="4"/>
        <end position="263"/>
    </location>
</feature>
<dbReference type="InterPro" id="IPR017871">
    <property type="entry name" value="ABC_transporter-like_CS"/>
</dbReference>
<dbReference type="InterPro" id="IPR003593">
    <property type="entry name" value="AAA+_ATPase"/>
</dbReference>
<accession>A0A329LLQ7</accession>
<keyword evidence="6" id="KW-1185">Reference proteome</keyword>
<dbReference type="PROSITE" id="PS00211">
    <property type="entry name" value="ABC_TRANSPORTER_1"/>
    <property type="match status" value="2"/>
</dbReference>
<dbReference type="NCBIfam" id="NF000355">
    <property type="entry name" value="ribo_prot_ABC_F"/>
    <property type="match status" value="1"/>
</dbReference>
<dbReference type="Pfam" id="PF00005">
    <property type="entry name" value="ABC_tran"/>
    <property type="match status" value="2"/>
</dbReference>
<reference evidence="5 6" key="1">
    <citation type="journal article" date="2009" name="Int. J. Syst. Evol. Microbiol.">
        <title>Paenibacillus contaminans sp. nov., isolated from a contaminated laboratory plate.</title>
        <authorList>
            <person name="Chou J.H."/>
            <person name="Lee J.H."/>
            <person name="Lin M.C."/>
            <person name="Chang P.S."/>
            <person name="Arun A.B."/>
            <person name="Young C.C."/>
            <person name="Chen W.M."/>
        </authorList>
    </citation>
    <scope>NUCLEOTIDE SEQUENCE [LARGE SCALE GENOMIC DNA]</scope>
    <source>
        <strain evidence="5 6">CKOBP-6</strain>
    </source>
</reference>
<evidence type="ECO:0000313" key="6">
    <source>
        <dbReference type="Proteomes" id="UP000250369"/>
    </source>
</evidence>
<dbReference type="RefSeq" id="WP_113036700.1">
    <property type="nucleotide sequence ID" value="NZ_QMFB01000054.1"/>
</dbReference>
<dbReference type="GO" id="GO:0003677">
    <property type="term" value="F:DNA binding"/>
    <property type="evidence" value="ECO:0007669"/>
    <property type="project" value="InterPro"/>
</dbReference>
<dbReference type="AlphaFoldDB" id="A0A329LLQ7"/>
<dbReference type="InterPro" id="IPR003439">
    <property type="entry name" value="ABC_transporter-like_ATP-bd"/>
</dbReference>
<dbReference type="InterPro" id="IPR027417">
    <property type="entry name" value="P-loop_NTPase"/>
</dbReference>
<evidence type="ECO:0000259" key="4">
    <source>
        <dbReference type="PROSITE" id="PS50893"/>
    </source>
</evidence>
<dbReference type="SUPFAM" id="SSF52540">
    <property type="entry name" value="P-loop containing nucleoside triphosphate hydrolases"/>
    <property type="match status" value="2"/>
</dbReference>
<dbReference type="SMART" id="SM00382">
    <property type="entry name" value="AAA"/>
    <property type="match status" value="2"/>
</dbReference>
<feature type="compositionally biased region" description="Polar residues" evidence="3">
    <location>
        <begin position="570"/>
        <end position="580"/>
    </location>
</feature>
<dbReference type="InterPro" id="IPR032781">
    <property type="entry name" value="ABC_tran_Xtn"/>
</dbReference>
<dbReference type="Proteomes" id="UP000250369">
    <property type="component" value="Unassembled WGS sequence"/>
</dbReference>
<feature type="compositionally biased region" description="Basic and acidic residues" evidence="3">
    <location>
        <begin position="538"/>
        <end position="569"/>
    </location>
</feature>
<evidence type="ECO:0000256" key="1">
    <source>
        <dbReference type="ARBA" id="ARBA00022741"/>
    </source>
</evidence>
<protein>
    <submittedName>
        <fullName evidence="5">ABC transporter ATP-binding protein</fullName>
    </submittedName>
</protein>
<dbReference type="CDD" id="cd03221">
    <property type="entry name" value="ABCF_EF-3"/>
    <property type="match status" value="2"/>
</dbReference>
<dbReference type="FunFam" id="3.40.50.300:FF:000011">
    <property type="entry name" value="Putative ABC transporter ATP-binding component"/>
    <property type="match status" value="1"/>
</dbReference>
<evidence type="ECO:0000256" key="3">
    <source>
        <dbReference type="SAM" id="MobiDB-lite"/>
    </source>
</evidence>
<evidence type="ECO:0000256" key="2">
    <source>
        <dbReference type="ARBA" id="ARBA00022840"/>
    </source>
</evidence>
<sequence>MIIVNVQQIKKYHAANLVLDGVTFQLQDHDKAGLIGRNGSGKSTLLRLISGHDQADEGTLSVKKDLRIGYLPQVPSEFEELTVYEVLAYGFHDLMTVKREMSDIERQMSSADTAGSPESMERLLKMYALAQERFEQNGGYEMDTTIDQVTSGLQIDRSNDRRRFGSLSGGEKTRVLLASQLVTRPALLLLDEPTNHLDLKGIEWLEKFLMRYEGACVIVSHDRYFLDVVCSKMIKVEDGEAFTYLTNYSGYMKEKEERLLQQFAQFQEQQKTIKKMKETIRQLEEWGRNGDNEKFFKRAASMRKALAKIDPIKRPVLEQKAADFSMTPQDRSGRKVLDFDGVRIRFGTKMILDGAAGSLVYGEKVVLFGDNGSGKTTLFKLLLGVIGPDEGVIEQGSRVEIGYLAQQEPTSDSKLTVLDYFRTEGAFEEGEARNVLAKYLFYGAEVFKPLQMLSGGEWSRLRLALLVRRKPNLLLLDEPTNHLDIASREALEEALEEFPGTILAISHDRYFVNRLAKRVWELREGGIASYIGNYDDYKEKCGERPTQENNRRYDAKKESNQSAFRDRQSSTKADGSSTARANGRKAEQIELEIAALEAELAREDEKLDHLGGTGDTVQLQEIWSKREETQAKLDALLELWMELEQ</sequence>
<proteinExistence type="predicted"/>
<keyword evidence="2 5" id="KW-0067">ATP-binding</keyword>
<dbReference type="Pfam" id="PF12848">
    <property type="entry name" value="ABC_tran_Xtn"/>
    <property type="match status" value="1"/>
</dbReference>
<organism evidence="5 6">
    <name type="scientific">Paenibacillus contaminans</name>
    <dbReference type="NCBI Taxonomy" id="450362"/>
    <lineage>
        <taxon>Bacteria</taxon>
        <taxon>Bacillati</taxon>
        <taxon>Bacillota</taxon>
        <taxon>Bacilli</taxon>
        <taxon>Bacillales</taxon>
        <taxon>Paenibacillaceae</taxon>
        <taxon>Paenibacillus</taxon>
    </lineage>
</organism>
<dbReference type="PANTHER" id="PTHR42855:SF2">
    <property type="entry name" value="DRUG RESISTANCE ABC TRANSPORTER,ATP-BINDING PROTEIN"/>
    <property type="match status" value="1"/>
</dbReference>
<feature type="domain" description="ABC transporter" evidence="4">
    <location>
        <begin position="337"/>
        <end position="549"/>
    </location>
</feature>
<comment type="caution">
    <text evidence="5">The sequence shown here is derived from an EMBL/GenBank/DDBJ whole genome shotgun (WGS) entry which is preliminary data.</text>
</comment>
<dbReference type="InterPro" id="IPR051309">
    <property type="entry name" value="ABCF_ATPase"/>
</dbReference>
<dbReference type="PANTHER" id="PTHR42855">
    <property type="entry name" value="ABC TRANSPORTER ATP-BINDING SUBUNIT"/>
    <property type="match status" value="1"/>
</dbReference>
<dbReference type="GO" id="GO:0016887">
    <property type="term" value="F:ATP hydrolysis activity"/>
    <property type="evidence" value="ECO:0007669"/>
    <property type="project" value="InterPro"/>
</dbReference>
<dbReference type="GO" id="GO:0005524">
    <property type="term" value="F:ATP binding"/>
    <property type="evidence" value="ECO:0007669"/>
    <property type="project" value="UniProtKB-KW"/>
</dbReference>
<dbReference type="PROSITE" id="PS50893">
    <property type="entry name" value="ABC_TRANSPORTER_2"/>
    <property type="match status" value="2"/>
</dbReference>